<dbReference type="OrthoDB" id="1696305at2759"/>
<dbReference type="InterPro" id="IPR006073">
    <property type="entry name" value="GTP-bd"/>
</dbReference>
<dbReference type="Gene3D" id="3.40.50.300">
    <property type="entry name" value="P-loop containing nucleotide triphosphate hydrolases"/>
    <property type="match status" value="1"/>
</dbReference>
<dbReference type="SUPFAM" id="SSF52540">
    <property type="entry name" value="P-loop containing nucleoside triphosphate hydrolases"/>
    <property type="match status" value="1"/>
</dbReference>
<evidence type="ECO:0000259" key="1">
    <source>
        <dbReference type="Pfam" id="PF01926"/>
    </source>
</evidence>
<dbReference type="OMA" id="LGCTNVG"/>
<protein>
    <recommendedName>
        <fullName evidence="1">G domain-containing protein</fullName>
    </recommendedName>
</protein>
<reference evidence="2" key="1">
    <citation type="submission" date="2022-01" db="UniProtKB">
        <authorList>
            <consortium name="EnsemblMetazoa"/>
        </authorList>
    </citation>
    <scope>IDENTIFICATION</scope>
</reference>
<dbReference type="CDD" id="cd01855">
    <property type="entry name" value="YqeH"/>
    <property type="match status" value="1"/>
</dbReference>
<feature type="domain" description="G" evidence="1">
    <location>
        <begin position="370"/>
        <end position="422"/>
    </location>
</feature>
<keyword evidence="3" id="KW-1185">Reference proteome</keyword>
<organism evidence="2 3">
    <name type="scientific">Cimex lectularius</name>
    <name type="common">Bed bug</name>
    <name type="synonym">Acanthia lectularia</name>
    <dbReference type="NCBI Taxonomy" id="79782"/>
    <lineage>
        <taxon>Eukaryota</taxon>
        <taxon>Metazoa</taxon>
        <taxon>Ecdysozoa</taxon>
        <taxon>Arthropoda</taxon>
        <taxon>Hexapoda</taxon>
        <taxon>Insecta</taxon>
        <taxon>Pterygota</taxon>
        <taxon>Neoptera</taxon>
        <taxon>Paraneoptera</taxon>
        <taxon>Hemiptera</taxon>
        <taxon>Heteroptera</taxon>
        <taxon>Panheteroptera</taxon>
        <taxon>Cimicomorpha</taxon>
        <taxon>Cimicidae</taxon>
        <taxon>Cimex</taxon>
    </lineage>
</organism>
<dbReference type="RefSeq" id="XP_014254935.1">
    <property type="nucleotide sequence ID" value="XM_014399449.2"/>
</dbReference>
<sequence>MSRYLISDGVRTYLFRTFILKEKLKRYSKVCISQKGVVLNSSGCRFYSTKTDSAQPEECFENKIIYNSVINKYNFIQRKMLEKHSEEEPVEVSSYALRLISDDMKCDENKEEDCEETDQVRFPFSSDILNTKVSVHDVEERSEDIDWDSENWRTQSVVPLNARGKKWMNDYEQYTLDETEETDFGDWNLNYGTCNPNVPVSKVPCGGCGAYLHCQDFSIPGYLPYEIFKKCTDVNLRSITCQRCHFFTNYNAALSVTVDPDSYPTLISKIKNEKAMVLLMVDLTDFPCSIWPGLLDLIGKKRPIFLVGNKVDLLWGDSKGWFNHVQEVLRKALPREARVEHVQLISAKTGFGVEELITKLHNVWRYKGDVYLVGCTNVGKSTLFNSLLQSDYCKVRARDFVQRATTSPWPGTTLNLLKFPIMNPEGWRLYLRTIRLLQDKKQIHKEKKLRKEQIQSLRMKLQTPPQLIGHIGKTFYASKTMGGSADGFSIANREEMKDAVIPQSGLDPDDKNLQKSRWVYDTPGVLHDAQNLDLLTTEEIVQVLPKEMIEPRSFLLKPEWTLFVGGMARLDFISGNTFMRCTVFSSKYLPVTICLTSNAEEVYENLVGTDKMGIPIGRGERLTKWPGLAKGKETTFCGLSKYESCADIVLSSCGWVSITPNDKEMCTLLPWTPQARGIYVRIPALLPHVVNQRGKRISKLPAYQRTKPNYLLF</sequence>
<dbReference type="InterPro" id="IPR027417">
    <property type="entry name" value="P-loop_NTPase"/>
</dbReference>
<evidence type="ECO:0000313" key="3">
    <source>
        <dbReference type="Proteomes" id="UP000494040"/>
    </source>
</evidence>
<dbReference type="InterPro" id="IPR052807">
    <property type="entry name" value="Mito_transl_resp_regulator"/>
</dbReference>
<dbReference type="Pfam" id="PF01926">
    <property type="entry name" value="MMR_HSR1"/>
    <property type="match status" value="1"/>
</dbReference>
<dbReference type="EnsemblMetazoa" id="XM_014399449.2">
    <property type="protein sequence ID" value="XP_014254935.1"/>
    <property type="gene ID" value="LOC106669754"/>
</dbReference>
<proteinExistence type="predicted"/>
<evidence type="ECO:0000313" key="2">
    <source>
        <dbReference type="EnsemblMetazoa" id="XP_014254935.1"/>
    </source>
</evidence>
<dbReference type="PANTHER" id="PTHR46406">
    <property type="entry name" value="NITRIC OXIDE-ASSOCIATED PROTEIN 1"/>
    <property type="match status" value="1"/>
</dbReference>
<dbReference type="GO" id="GO:0005525">
    <property type="term" value="F:GTP binding"/>
    <property type="evidence" value="ECO:0007669"/>
    <property type="project" value="InterPro"/>
</dbReference>
<dbReference type="PANTHER" id="PTHR46406:SF1">
    <property type="entry name" value="NITRIC OXIDE-ASSOCIATED PROTEIN 1"/>
    <property type="match status" value="1"/>
</dbReference>
<name>A0A8I6S0G5_CIMLE</name>
<dbReference type="GeneID" id="106669754"/>
<dbReference type="AlphaFoldDB" id="A0A8I6S0G5"/>
<accession>A0A8I6S0G5</accession>
<dbReference type="KEGG" id="clec:106669754"/>
<dbReference type="Proteomes" id="UP000494040">
    <property type="component" value="Unassembled WGS sequence"/>
</dbReference>